<sequence>MADMPIPHLVTRTNKRYVNPLVLRVSSRVPPFATVHHRGRRSGRPFTTPVLAFREPPSATSPREVRVIIALTYGSDVDWLRNVEAAGLFGLTRGGRGYVVDDLRRLHGDAGLRLVPGVIRVALRGLRVDELLDGRVGPPR</sequence>
<dbReference type="AlphaFoldDB" id="A0A163RQP6"/>
<evidence type="ECO:0000313" key="4">
    <source>
        <dbReference type="Proteomes" id="UP000093412"/>
    </source>
</evidence>
<dbReference type="Gene3D" id="2.30.110.10">
    <property type="entry name" value="Electron Transport, Fmn-binding Protein, Chain A"/>
    <property type="match status" value="1"/>
</dbReference>
<evidence type="ECO:0008006" key="5">
    <source>
        <dbReference type="Google" id="ProtNLM"/>
    </source>
</evidence>
<name>A0A163RQP6_9CELL</name>
<dbReference type="Proteomes" id="UP000076447">
    <property type="component" value="Unassembled WGS sequence"/>
</dbReference>
<evidence type="ECO:0000313" key="1">
    <source>
        <dbReference type="EMBL" id="KZM35595.1"/>
    </source>
</evidence>
<proteinExistence type="predicted"/>
<reference evidence="1 3" key="1">
    <citation type="submission" date="2016-01" db="EMBL/GenBank/DDBJ databases">
        <title>Genome sequence of Oerskovia enterophila VJag, an agar and cellulose degrading bacterium.</title>
        <authorList>
            <person name="Poehlein A."/>
            <person name="Jag V."/>
            <person name="Bengelsdorf F."/>
            <person name="Duerre P."/>
            <person name="Daniel R."/>
        </authorList>
    </citation>
    <scope>NUCLEOTIDE SEQUENCE [LARGE SCALE GENOMIC DNA]</scope>
    <source>
        <strain evidence="1 3">VJag</strain>
    </source>
</reference>
<dbReference type="PATRIC" id="fig|43678.3.peg.1784"/>
<dbReference type="EMBL" id="MAQA01000023">
    <property type="protein sequence ID" value="OCI31082.1"/>
    <property type="molecule type" value="Genomic_DNA"/>
</dbReference>
<keyword evidence="4" id="KW-1185">Reference proteome</keyword>
<protein>
    <recommendedName>
        <fullName evidence="5">Deazaflavin-dependent nitroreductase</fullName>
    </recommendedName>
</protein>
<dbReference type="InterPro" id="IPR012349">
    <property type="entry name" value="Split_barrel_FMN-bd"/>
</dbReference>
<organism evidence="1 3">
    <name type="scientific">Oerskovia enterophila</name>
    <dbReference type="NCBI Taxonomy" id="43678"/>
    <lineage>
        <taxon>Bacteria</taxon>
        <taxon>Bacillati</taxon>
        <taxon>Actinomycetota</taxon>
        <taxon>Actinomycetes</taxon>
        <taxon>Micrococcales</taxon>
        <taxon>Cellulomonadaceae</taxon>
        <taxon>Oerskovia</taxon>
    </lineage>
</organism>
<dbReference type="STRING" id="43678.OJAG_17020"/>
<gene>
    <name evidence="2" type="ORF">OERS_21560</name>
    <name evidence="1" type="ORF">OJAG_17020</name>
</gene>
<accession>A0A163RQP6</accession>
<dbReference type="Proteomes" id="UP000093412">
    <property type="component" value="Unassembled WGS sequence"/>
</dbReference>
<evidence type="ECO:0000313" key="2">
    <source>
        <dbReference type="EMBL" id="OCI31082.1"/>
    </source>
</evidence>
<comment type="caution">
    <text evidence="1">The sequence shown here is derived from an EMBL/GenBank/DDBJ whole genome shotgun (WGS) entry which is preliminary data.</text>
</comment>
<reference evidence="2 4" key="2">
    <citation type="submission" date="2016-06" db="EMBL/GenBank/DDBJ databases">
        <title>Genome sequence of Oerskovia enterophila DSM 43852.</title>
        <authorList>
            <person name="Poehlein A."/>
            <person name="Jag V."/>
            <person name="Bengelsdorf F.R."/>
            <person name="Daniel R."/>
            <person name="Duerre P."/>
        </authorList>
    </citation>
    <scope>NUCLEOTIDE SEQUENCE [LARGE SCALE GENOMIC DNA]</scope>
    <source>
        <strain evidence="2 4">DSM 43852</strain>
    </source>
</reference>
<dbReference type="EMBL" id="LRIE01000068">
    <property type="protein sequence ID" value="KZM35595.1"/>
    <property type="molecule type" value="Genomic_DNA"/>
</dbReference>
<evidence type="ECO:0000313" key="3">
    <source>
        <dbReference type="Proteomes" id="UP000076447"/>
    </source>
</evidence>